<sequence>MKIRVTAKNYRQEVLEARIPVLVEFFADWCGKCAMMEDVVDLVAANCGGVLKVCQIEIEDSADLAEQFQVEIVPTFVIFKNGEPVSAASGVLNRQVVLDMVMDEAGLEICG</sequence>
<dbReference type="Proteomes" id="UP000274920">
    <property type="component" value="Unassembled WGS sequence"/>
</dbReference>
<evidence type="ECO:0000313" key="12">
    <source>
        <dbReference type="Proteomes" id="UP000474104"/>
    </source>
</evidence>
<evidence type="ECO:0000256" key="6">
    <source>
        <dbReference type="PIRNR" id="PIRNR000077"/>
    </source>
</evidence>
<organism evidence="10 11">
    <name type="scientific">Schaedlerella arabinosiphila</name>
    <dbReference type="NCBI Taxonomy" id="2044587"/>
    <lineage>
        <taxon>Bacteria</taxon>
        <taxon>Bacillati</taxon>
        <taxon>Bacillota</taxon>
        <taxon>Clostridia</taxon>
        <taxon>Lachnospirales</taxon>
        <taxon>Lachnospiraceae</taxon>
        <taxon>Schaedlerella</taxon>
    </lineage>
</organism>
<dbReference type="PROSITE" id="PS51352">
    <property type="entry name" value="THIOREDOXIN_2"/>
    <property type="match status" value="1"/>
</dbReference>
<dbReference type="Proteomes" id="UP000474104">
    <property type="component" value="Unassembled WGS sequence"/>
</dbReference>
<dbReference type="eggNOG" id="COG3118">
    <property type="taxonomic scope" value="Bacteria"/>
</dbReference>
<protein>
    <recommendedName>
        <fullName evidence="6">Thioredoxin</fullName>
    </recommendedName>
</protein>
<dbReference type="STRING" id="2044587.C824_04403"/>
<dbReference type="GO" id="GO:0005737">
    <property type="term" value="C:cytoplasm"/>
    <property type="evidence" value="ECO:0007669"/>
    <property type="project" value="TreeGrafter"/>
</dbReference>
<dbReference type="HOGENOM" id="CLU_090389_10_2_9"/>
<evidence type="ECO:0000256" key="2">
    <source>
        <dbReference type="ARBA" id="ARBA00022448"/>
    </source>
</evidence>
<comment type="caution">
    <text evidence="10">The sequence shown here is derived from an EMBL/GenBank/DDBJ whole genome shotgun (WGS) entry which is preliminary data.</text>
</comment>
<keyword evidence="5 7" id="KW-0676">Redox-active center</keyword>
<comment type="similarity">
    <text evidence="1 6">Belongs to the thioredoxin family.</text>
</comment>
<evidence type="ECO:0000313" key="11">
    <source>
        <dbReference type="Proteomes" id="UP000274920"/>
    </source>
</evidence>
<dbReference type="CDD" id="cd02947">
    <property type="entry name" value="TRX_family"/>
    <property type="match status" value="1"/>
</dbReference>
<dbReference type="PANTHER" id="PTHR45663:SF11">
    <property type="entry name" value="GEO12009P1"/>
    <property type="match status" value="1"/>
</dbReference>
<proteinExistence type="inferred from homology"/>
<evidence type="ECO:0000313" key="9">
    <source>
        <dbReference type="EMBL" id="NDO68080.1"/>
    </source>
</evidence>
<keyword evidence="4 7" id="KW-1015">Disulfide bond</keyword>
<accession>N2AA69</accession>
<feature type="domain" description="Thioredoxin" evidence="8">
    <location>
        <begin position="1"/>
        <end position="106"/>
    </location>
</feature>
<dbReference type="GO" id="GO:0015035">
    <property type="term" value="F:protein-disulfide reductase activity"/>
    <property type="evidence" value="ECO:0007669"/>
    <property type="project" value="InterPro"/>
</dbReference>
<keyword evidence="2" id="KW-0813">Transport</keyword>
<dbReference type="OrthoDB" id="9790390at2"/>
<dbReference type="PRINTS" id="PR00421">
    <property type="entry name" value="THIOREDOXIN"/>
</dbReference>
<evidence type="ECO:0000256" key="4">
    <source>
        <dbReference type="ARBA" id="ARBA00023157"/>
    </source>
</evidence>
<feature type="disulfide bond" description="Redox-active" evidence="7">
    <location>
        <begin position="30"/>
        <end position="33"/>
    </location>
</feature>
<dbReference type="InterPro" id="IPR013766">
    <property type="entry name" value="Thioredoxin_domain"/>
</dbReference>
<evidence type="ECO:0000256" key="1">
    <source>
        <dbReference type="ARBA" id="ARBA00008987"/>
    </source>
</evidence>
<dbReference type="Gene3D" id="3.40.30.10">
    <property type="entry name" value="Glutaredoxin"/>
    <property type="match status" value="1"/>
</dbReference>
<dbReference type="Pfam" id="PF00085">
    <property type="entry name" value="Thioredoxin"/>
    <property type="match status" value="1"/>
</dbReference>
<evidence type="ECO:0000256" key="5">
    <source>
        <dbReference type="ARBA" id="ARBA00023284"/>
    </source>
</evidence>
<gene>
    <name evidence="10" type="ORF">EBB54_18705</name>
    <name evidence="9" type="ORF">FMM80_04900</name>
</gene>
<dbReference type="SUPFAM" id="SSF52833">
    <property type="entry name" value="Thioredoxin-like"/>
    <property type="match status" value="1"/>
</dbReference>
<keyword evidence="3" id="KW-0249">Electron transport</keyword>
<dbReference type="PIRSF" id="PIRSF000077">
    <property type="entry name" value="Thioredoxin"/>
    <property type="match status" value="1"/>
</dbReference>
<dbReference type="EMBL" id="VIRB01000034">
    <property type="protein sequence ID" value="NDO68080.1"/>
    <property type="molecule type" value="Genomic_DNA"/>
</dbReference>
<accession>A0A3R8JTF3</accession>
<dbReference type="InterPro" id="IPR005746">
    <property type="entry name" value="Thioredoxin"/>
</dbReference>
<evidence type="ECO:0000259" key="8">
    <source>
        <dbReference type="PROSITE" id="PS51352"/>
    </source>
</evidence>
<dbReference type="EMBL" id="RHJS01000002">
    <property type="protein sequence ID" value="RRK35429.1"/>
    <property type="molecule type" value="Genomic_DNA"/>
</dbReference>
<evidence type="ECO:0000256" key="3">
    <source>
        <dbReference type="ARBA" id="ARBA00022982"/>
    </source>
</evidence>
<name>N2AA69_9FIRM</name>
<dbReference type="PANTHER" id="PTHR45663">
    <property type="entry name" value="GEO12009P1"/>
    <property type="match status" value="1"/>
</dbReference>
<evidence type="ECO:0000256" key="7">
    <source>
        <dbReference type="PIRSR" id="PIRSR000077-4"/>
    </source>
</evidence>
<evidence type="ECO:0000313" key="10">
    <source>
        <dbReference type="EMBL" id="RRK35429.1"/>
    </source>
</evidence>
<dbReference type="AlphaFoldDB" id="N2AA69"/>
<dbReference type="InterPro" id="IPR036249">
    <property type="entry name" value="Thioredoxin-like_sf"/>
</dbReference>
<keyword evidence="11" id="KW-1185">Reference proteome</keyword>
<reference evidence="10" key="1">
    <citation type="submission" date="2018-10" db="EMBL/GenBank/DDBJ databases">
        <title>Schaedlerella arabinophila gen. nov. sp. nov., isolated from the mouse intestinal tract and comparative analysis with the genome of the closely related altered Schaedler flora strain ASF502.</title>
        <authorList>
            <person name="Miyake S."/>
            <person name="Soh M."/>
            <person name="Seedorf H."/>
        </authorList>
    </citation>
    <scope>NUCLEOTIDE SEQUENCE [LARGE SCALE GENOMIC DNA]</scope>
    <source>
        <strain evidence="10">DSM 106076</strain>
    </source>
</reference>
<reference evidence="9 12" key="2">
    <citation type="submission" date="2019-07" db="EMBL/GenBank/DDBJ databases">
        <title>Draft genome sequences of 15 bacterial species constituting the stable defined intestinal microbiota of the GM15 gnotobiotic mouse model.</title>
        <authorList>
            <person name="Elie C."/>
            <person name="Mathieu A."/>
            <person name="Saliou A."/>
            <person name="Darnaud M."/>
            <person name="Leulier F."/>
            <person name="Tamellini A."/>
        </authorList>
    </citation>
    <scope>NUCLEOTIDE SEQUENCE [LARGE SCALE GENOMIC DNA]</scope>
    <source>
        <strain evidence="12">ASF 502</strain>
        <strain evidence="9">MD300</strain>
    </source>
</reference>